<keyword evidence="5" id="KW-1185">Reference proteome</keyword>
<evidence type="ECO:0000256" key="2">
    <source>
        <dbReference type="ARBA" id="ARBA00023043"/>
    </source>
</evidence>
<dbReference type="RefSeq" id="XP_055891441.1">
    <property type="nucleotide sequence ID" value="XM_056035466.1"/>
</dbReference>
<evidence type="ECO:0000313" key="11">
    <source>
        <dbReference type="RefSeq" id="XP_055891444.1"/>
    </source>
</evidence>
<dbReference type="Pfam" id="PF00536">
    <property type="entry name" value="SAM_1"/>
    <property type="match status" value="1"/>
</dbReference>
<sequence length="559" mass="63474">MTEESEGITQFLSHIGMSKYKDIFIAKGFDLIFDIPYLTSHDLEKELMITSAQDKLLILRCATQYRQRPEQAVYDWLRSNYLERYHIDFQRSELTNLKKIASLSLPDENLYDELEIVLPGHRRRLERAVQKLKLDQKKPLTPEVPVVIGRWSKPACLLEAKFDFLCVKAFISSHSQPDKKVSIDFMVDSGSDVSTIQEDYMANLNLQLLGPIYSCGIHGGNHTNLYKARLKLGDQELDIEVMASNYNSLGSRVVRHFRHVIDGNHHVWLKGNYREPLPIIGAQSSSIPFSLPGPSMSKAPEPELSNLSLTKRKRQDSGEDSDSESHKVKKPSQIDIDTSEPSKHLNAMKTLINSSANHLNPERNEPVISVELRTGHFDSSAPSLKSDLFQEPIEIQSSSSAQQVVLQDIGTDKSMLSRNVNTNSYKDTDDDIDHMDVPTANSFLPPLTEFSNIETPMLIWEERWPRNSLLGQESKLAQLNNSEEVVHVHQGKSWLVEGEESINNFAEEASIDIDVDSHVTRDVVLQNNFFQAQDSITFISLTELNMYDHDELNFPQEPS</sequence>
<dbReference type="RefSeq" id="XP_055891440.1">
    <property type="nucleotide sequence ID" value="XM_056035465.1"/>
</dbReference>
<evidence type="ECO:0000313" key="10">
    <source>
        <dbReference type="RefSeq" id="XP_055891443.1"/>
    </source>
</evidence>
<dbReference type="GeneID" id="106056898"/>
<dbReference type="InterPro" id="IPR013761">
    <property type="entry name" value="SAM/pointed_sf"/>
</dbReference>
<dbReference type="InterPro" id="IPR033635">
    <property type="entry name" value="ANKS1/Caskin"/>
</dbReference>
<dbReference type="InterPro" id="IPR001660">
    <property type="entry name" value="SAM"/>
</dbReference>
<evidence type="ECO:0000313" key="8">
    <source>
        <dbReference type="RefSeq" id="XP_055891441.1"/>
    </source>
</evidence>
<evidence type="ECO:0000256" key="1">
    <source>
        <dbReference type="ARBA" id="ARBA00022737"/>
    </source>
</evidence>
<evidence type="ECO:0000313" key="5">
    <source>
        <dbReference type="Proteomes" id="UP001165740"/>
    </source>
</evidence>
<dbReference type="AlphaFoldDB" id="A0A9W3AW60"/>
<feature type="domain" description="SAM" evidence="4">
    <location>
        <begin position="68"/>
        <end position="135"/>
    </location>
</feature>
<gene>
    <name evidence="6 7 8 9 10 11 12" type="primary">LOC106056898</name>
</gene>
<dbReference type="OrthoDB" id="1919336at2759"/>
<dbReference type="SUPFAM" id="SSF47769">
    <property type="entry name" value="SAM/Pointed domain"/>
    <property type="match status" value="2"/>
</dbReference>
<accession>A0A9W3AW60</accession>
<protein>
    <submittedName>
        <fullName evidence="6 7">Uncharacterized protein LOC106056898 isoform X1</fullName>
    </submittedName>
</protein>
<proteinExistence type="predicted"/>
<dbReference type="RefSeq" id="XP_055891439.1">
    <property type="nucleotide sequence ID" value="XM_056035464.1"/>
</dbReference>
<evidence type="ECO:0000313" key="9">
    <source>
        <dbReference type="RefSeq" id="XP_055891442.1"/>
    </source>
</evidence>
<name>A0A9W3AW60_BIOGL</name>
<evidence type="ECO:0000313" key="6">
    <source>
        <dbReference type="RefSeq" id="XP_055891439.1"/>
    </source>
</evidence>
<evidence type="ECO:0000313" key="7">
    <source>
        <dbReference type="RefSeq" id="XP_055891440.1"/>
    </source>
</evidence>
<keyword evidence="1" id="KW-0677">Repeat</keyword>
<keyword evidence="2" id="KW-0040">ANK repeat</keyword>
<feature type="region of interest" description="Disordered" evidence="3">
    <location>
        <begin position="291"/>
        <end position="343"/>
    </location>
</feature>
<dbReference type="Gene3D" id="1.10.150.50">
    <property type="entry name" value="Transcription Factor, Ets-1"/>
    <property type="match status" value="2"/>
</dbReference>
<dbReference type="RefSeq" id="XP_055891442.1">
    <property type="nucleotide sequence ID" value="XM_056035467.1"/>
</dbReference>
<dbReference type="Pfam" id="PF07647">
    <property type="entry name" value="SAM_2"/>
    <property type="match status" value="1"/>
</dbReference>
<dbReference type="SMART" id="SM00454">
    <property type="entry name" value="SAM"/>
    <property type="match status" value="2"/>
</dbReference>
<dbReference type="RefSeq" id="XP_055891443.1">
    <property type="nucleotide sequence ID" value="XM_056035468.1"/>
</dbReference>
<dbReference type="PROSITE" id="PS50105">
    <property type="entry name" value="SAM_DOMAIN"/>
    <property type="match status" value="2"/>
</dbReference>
<dbReference type="PANTHER" id="PTHR24174">
    <property type="entry name" value="ANKYRIN REPEAT AND STERILE ALPHA MOTIF DOMAIN-CONTAINING PROTEIN 1"/>
    <property type="match status" value="1"/>
</dbReference>
<feature type="domain" description="SAM" evidence="4">
    <location>
        <begin position="3"/>
        <end position="68"/>
    </location>
</feature>
<evidence type="ECO:0000313" key="12">
    <source>
        <dbReference type="RefSeq" id="XP_055891445.1"/>
    </source>
</evidence>
<dbReference type="Proteomes" id="UP001165740">
    <property type="component" value="Chromosome 7"/>
</dbReference>
<reference evidence="6 7" key="1">
    <citation type="submission" date="2025-04" db="UniProtKB">
        <authorList>
            <consortium name="RefSeq"/>
        </authorList>
    </citation>
    <scope>IDENTIFICATION</scope>
</reference>
<evidence type="ECO:0000256" key="3">
    <source>
        <dbReference type="SAM" id="MobiDB-lite"/>
    </source>
</evidence>
<organism evidence="5 9">
    <name type="scientific">Biomphalaria glabrata</name>
    <name type="common">Bloodfluke planorb</name>
    <name type="synonym">Freshwater snail</name>
    <dbReference type="NCBI Taxonomy" id="6526"/>
    <lineage>
        <taxon>Eukaryota</taxon>
        <taxon>Metazoa</taxon>
        <taxon>Spiralia</taxon>
        <taxon>Lophotrochozoa</taxon>
        <taxon>Mollusca</taxon>
        <taxon>Gastropoda</taxon>
        <taxon>Heterobranchia</taxon>
        <taxon>Euthyneura</taxon>
        <taxon>Panpulmonata</taxon>
        <taxon>Hygrophila</taxon>
        <taxon>Lymnaeoidea</taxon>
        <taxon>Planorbidae</taxon>
        <taxon>Biomphalaria</taxon>
    </lineage>
</organism>
<dbReference type="CDD" id="cd09487">
    <property type="entry name" value="SAM_superfamily"/>
    <property type="match status" value="1"/>
</dbReference>
<evidence type="ECO:0000259" key="4">
    <source>
        <dbReference type="PROSITE" id="PS50105"/>
    </source>
</evidence>
<dbReference type="RefSeq" id="XP_055891445.1">
    <property type="nucleotide sequence ID" value="XM_056035470.1"/>
</dbReference>
<dbReference type="PANTHER" id="PTHR24174:SF16">
    <property type="entry name" value="CASKIN-2"/>
    <property type="match status" value="1"/>
</dbReference>
<dbReference type="RefSeq" id="XP_055891444.1">
    <property type="nucleotide sequence ID" value="XM_056035469.1"/>
</dbReference>